<reference evidence="2 3" key="1">
    <citation type="submission" date="2016-10" db="EMBL/GenBank/DDBJ databases">
        <title>Paenibacillus species isolates.</title>
        <authorList>
            <person name="Beno S.M."/>
        </authorList>
    </citation>
    <scope>NUCLEOTIDE SEQUENCE [LARGE SCALE GENOMIC DNA]</scope>
    <source>
        <strain evidence="2 3">FSL H7-0744</strain>
    </source>
</reference>
<dbReference type="RefSeq" id="WP_076114247.1">
    <property type="nucleotide sequence ID" value="NZ_MPTB01000066.1"/>
</dbReference>
<keyword evidence="1" id="KW-0472">Membrane</keyword>
<keyword evidence="1" id="KW-0812">Transmembrane</keyword>
<feature type="transmembrane region" description="Helical" evidence="1">
    <location>
        <begin position="32"/>
        <end position="50"/>
    </location>
</feature>
<accession>A0ABX3GUN2</accession>
<keyword evidence="3" id="KW-1185">Reference proteome</keyword>
<feature type="transmembrane region" description="Helical" evidence="1">
    <location>
        <begin position="164"/>
        <end position="182"/>
    </location>
</feature>
<gene>
    <name evidence="2" type="ORF">BSK56_31045</name>
</gene>
<keyword evidence="1" id="KW-1133">Transmembrane helix</keyword>
<dbReference type="InterPro" id="IPR049920">
    <property type="entry name" value="IK1_05631-like"/>
</dbReference>
<feature type="transmembrane region" description="Helical" evidence="1">
    <location>
        <begin position="188"/>
        <end position="207"/>
    </location>
</feature>
<evidence type="ECO:0000256" key="1">
    <source>
        <dbReference type="SAM" id="Phobius"/>
    </source>
</evidence>
<evidence type="ECO:0000313" key="3">
    <source>
        <dbReference type="Proteomes" id="UP000187412"/>
    </source>
</evidence>
<feature type="transmembrane region" description="Helical" evidence="1">
    <location>
        <begin position="56"/>
        <end position="75"/>
    </location>
</feature>
<proteinExistence type="predicted"/>
<sequence>MFEIQNDNKSIELLIVMRFYYNKAKKVHRIRVLGNFIMALVAGYLVSYFPQIKLTLLWALPVLTGIWTLVSRLFLLDQEKEYVKIAAIIQEEFDTRLFDLPWHRSLVGNQIQSEVLKKAKRKFKGDLNKLKNWYVGQNAPTKTLNVLLAQRTNLVWDTTLRKRYAIIVAFLTVVYLGVTILVGYKIDLGTYILTFIIPSLSIFLHGIETSRDHWRRAASCERLGRDVKNAYEACGRDQSTNIQQTCREFQDFIFQKRCDINLVPNMLYWLSRDKDDDLMKSVNEEMSDCQMT</sequence>
<dbReference type="EMBL" id="MPTB01000066">
    <property type="protein sequence ID" value="OMD37677.1"/>
    <property type="molecule type" value="Genomic_DNA"/>
</dbReference>
<protein>
    <recommendedName>
        <fullName evidence="4">SMODS and SLOG-associating 2TM effector domain-containing protein</fullName>
    </recommendedName>
</protein>
<name>A0ABX3GUN2_PAEBO</name>
<evidence type="ECO:0000313" key="2">
    <source>
        <dbReference type="EMBL" id="OMD37677.1"/>
    </source>
</evidence>
<comment type="caution">
    <text evidence="2">The sequence shown here is derived from an EMBL/GenBank/DDBJ whole genome shotgun (WGS) entry which is preliminary data.</text>
</comment>
<organism evidence="2 3">
    <name type="scientific">Paenibacillus borealis</name>
    <dbReference type="NCBI Taxonomy" id="160799"/>
    <lineage>
        <taxon>Bacteria</taxon>
        <taxon>Bacillati</taxon>
        <taxon>Bacillota</taxon>
        <taxon>Bacilli</taxon>
        <taxon>Bacillales</taxon>
        <taxon>Paenibacillaceae</taxon>
        <taxon>Paenibacillus</taxon>
    </lineage>
</organism>
<dbReference type="Pfam" id="PF18159">
    <property type="entry name" value="S_4TM"/>
    <property type="match status" value="1"/>
</dbReference>
<evidence type="ECO:0008006" key="4">
    <source>
        <dbReference type="Google" id="ProtNLM"/>
    </source>
</evidence>
<dbReference type="Proteomes" id="UP000187412">
    <property type="component" value="Unassembled WGS sequence"/>
</dbReference>